<evidence type="ECO:0000313" key="2">
    <source>
        <dbReference type="Proteomes" id="UP000753961"/>
    </source>
</evidence>
<comment type="caution">
    <text evidence="1">The sequence shown here is derived from an EMBL/GenBank/DDBJ whole genome shotgun (WGS) entry which is preliminary data.</text>
</comment>
<dbReference type="RefSeq" id="WP_222578116.1">
    <property type="nucleotide sequence ID" value="NZ_JAHVHU010000001.1"/>
</dbReference>
<keyword evidence="2" id="KW-1185">Reference proteome</keyword>
<accession>A0A953HKA6</accession>
<sequence>MVWFIGMEQMLEFLVSYSPDGFAQRNGRVFGLVLWSGNSSGVYGVVKPSWDLLSGMVAFVVWFIGMGQVLEFMASYSSCGICSAEW</sequence>
<name>A0A953HKA6_9BACT</name>
<dbReference type="EMBL" id="JAHVHU010000001">
    <property type="protein sequence ID" value="MBY5956599.1"/>
    <property type="molecule type" value="Genomic_DNA"/>
</dbReference>
<reference evidence="1" key="1">
    <citation type="submission" date="2021-06" db="EMBL/GenBank/DDBJ databases">
        <title>44 bacteria genomes isolated from Dapeng, Shenzhen.</title>
        <authorList>
            <person name="Zheng W."/>
            <person name="Yu S."/>
            <person name="Huang Y."/>
        </authorList>
    </citation>
    <scope>NUCLEOTIDE SEQUENCE</scope>
    <source>
        <strain evidence="1">DP5N28-2</strain>
    </source>
</reference>
<protein>
    <submittedName>
        <fullName evidence="1">Uncharacterized protein</fullName>
    </submittedName>
</protein>
<evidence type="ECO:0000313" key="1">
    <source>
        <dbReference type="EMBL" id="MBY5956599.1"/>
    </source>
</evidence>
<organism evidence="1 2">
    <name type="scientific">Membranihabitans marinus</name>
    <dbReference type="NCBI Taxonomy" id="1227546"/>
    <lineage>
        <taxon>Bacteria</taxon>
        <taxon>Pseudomonadati</taxon>
        <taxon>Bacteroidota</taxon>
        <taxon>Saprospiria</taxon>
        <taxon>Saprospirales</taxon>
        <taxon>Saprospiraceae</taxon>
        <taxon>Membranihabitans</taxon>
    </lineage>
</organism>
<dbReference type="Proteomes" id="UP000753961">
    <property type="component" value="Unassembled WGS sequence"/>
</dbReference>
<dbReference type="AlphaFoldDB" id="A0A953HKA6"/>
<proteinExistence type="predicted"/>
<gene>
    <name evidence="1" type="ORF">KUV50_00535</name>
</gene>